<dbReference type="Gene3D" id="3.10.129.10">
    <property type="entry name" value="Hotdog Thioesterase"/>
    <property type="match status" value="1"/>
</dbReference>
<dbReference type="PANTHER" id="PTHR43841:SF1">
    <property type="entry name" value="3-HYDROXYACYL-THIOESTER DEHYDRATASE X"/>
    <property type="match status" value="1"/>
</dbReference>
<dbReference type="AlphaFoldDB" id="A0A4Q7Z5M4"/>
<evidence type="ECO:0000313" key="2">
    <source>
        <dbReference type="EMBL" id="RZU45003.1"/>
    </source>
</evidence>
<name>A0A4Q7Z5M4_9GAMM</name>
<dbReference type="PANTHER" id="PTHR43841">
    <property type="entry name" value="3-HYDROXYACYL-THIOESTER DEHYDRATASE HTDX-RELATED"/>
    <property type="match status" value="1"/>
</dbReference>
<feature type="domain" description="MaoC-like" evidence="1">
    <location>
        <begin position="210"/>
        <end position="290"/>
    </location>
</feature>
<reference evidence="2 3" key="1">
    <citation type="submission" date="2019-02" db="EMBL/GenBank/DDBJ databases">
        <title>Genomic Encyclopedia of Type Strains, Phase IV (KMG-IV): sequencing the most valuable type-strain genomes for metagenomic binning, comparative biology and taxonomic classification.</title>
        <authorList>
            <person name="Goeker M."/>
        </authorList>
    </citation>
    <scope>NUCLEOTIDE SEQUENCE [LARGE SCALE GENOMIC DNA]</scope>
    <source>
        <strain evidence="2 3">DSM 105135</strain>
    </source>
</reference>
<proteinExistence type="predicted"/>
<protein>
    <submittedName>
        <fullName evidence="2">MaoC dehydratase-like protein</fullName>
    </submittedName>
</protein>
<gene>
    <name evidence="2" type="ORF">EV700_1810</name>
</gene>
<organism evidence="2 3">
    <name type="scientific">Fluviicoccus keumensis</name>
    <dbReference type="NCBI Taxonomy" id="1435465"/>
    <lineage>
        <taxon>Bacteria</taxon>
        <taxon>Pseudomonadati</taxon>
        <taxon>Pseudomonadota</taxon>
        <taxon>Gammaproteobacteria</taxon>
        <taxon>Moraxellales</taxon>
        <taxon>Moraxellaceae</taxon>
        <taxon>Fluviicoccus</taxon>
    </lineage>
</organism>
<keyword evidence="3" id="KW-1185">Reference proteome</keyword>
<accession>A0A4Q7Z5M4</accession>
<dbReference type="InterPro" id="IPR002539">
    <property type="entry name" value="MaoC-like_dom"/>
</dbReference>
<dbReference type="InterPro" id="IPR029069">
    <property type="entry name" value="HotDog_dom_sf"/>
</dbReference>
<dbReference type="Pfam" id="PF01575">
    <property type="entry name" value="MaoC_dehydratas"/>
    <property type="match status" value="1"/>
</dbReference>
<dbReference type="EMBL" id="SHKX01000012">
    <property type="protein sequence ID" value="RZU45003.1"/>
    <property type="molecule type" value="Genomic_DNA"/>
</dbReference>
<evidence type="ECO:0000313" key="3">
    <source>
        <dbReference type="Proteomes" id="UP000292423"/>
    </source>
</evidence>
<dbReference type="Proteomes" id="UP000292423">
    <property type="component" value="Unassembled WGS sequence"/>
</dbReference>
<comment type="caution">
    <text evidence="2">The sequence shown here is derived from an EMBL/GenBank/DDBJ whole genome shotgun (WGS) entry which is preliminary data.</text>
</comment>
<dbReference type="SUPFAM" id="SSF54637">
    <property type="entry name" value="Thioesterase/thiol ester dehydrase-isomerase"/>
    <property type="match status" value="2"/>
</dbReference>
<evidence type="ECO:0000259" key="1">
    <source>
        <dbReference type="Pfam" id="PF01575"/>
    </source>
</evidence>
<sequence length="308" mass="33270">MFTPKGRTQCAPTTHLLRGQMMTTLSFQKLPSGLSLYPKALINSYKAKKGGDLPDLKASLSAVGIDRQHLAAYNAVCGFGQSDVLPATYLHMLVFPLQMAMMADESFPFALLGLVHIANRITQHRPVNAAEMVNVTCEFGALKPHDKGVQFALIGKVYVGNELVWTEESVYLRRQASGGGAGKSEKPAEAKSNAKPDFNAIWDIPGDIGRQYGAVSGDRNPIHLYNFTAKLFGFPRAIAHGMWTKARSLAAYDGRLPDAFTVDVQFKLPVLLPAKVAFQSIPNGKGALFSLADARSGKPHLAGTITAL</sequence>